<dbReference type="SUPFAM" id="SSF56219">
    <property type="entry name" value="DNase I-like"/>
    <property type="match status" value="1"/>
</dbReference>
<name>A0A5N0TAM5_9GAMM</name>
<dbReference type="InterPro" id="IPR036691">
    <property type="entry name" value="Endo/exonu/phosph_ase_sf"/>
</dbReference>
<protein>
    <submittedName>
        <fullName evidence="2">Endonuclease/exonuclease/phosphatase family protein</fullName>
    </submittedName>
</protein>
<dbReference type="EMBL" id="VYXP01000004">
    <property type="protein sequence ID" value="KAA9131990.1"/>
    <property type="molecule type" value="Genomic_DNA"/>
</dbReference>
<comment type="caution">
    <text evidence="2">The sequence shown here is derived from an EMBL/GenBank/DDBJ whole genome shotgun (WGS) entry which is preliminary data.</text>
</comment>
<keyword evidence="2" id="KW-0269">Exonuclease</keyword>
<proteinExistence type="predicted"/>
<dbReference type="AlphaFoldDB" id="A0A5N0TAM5"/>
<accession>A0A5N0TAM5</accession>
<reference evidence="2 3" key="1">
    <citation type="submission" date="2019-09" db="EMBL/GenBank/DDBJ databases">
        <title>Wenzhouxiangella sp. Genome sequencing and assembly.</title>
        <authorList>
            <person name="Zhang R."/>
        </authorList>
    </citation>
    <scope>NUCLEOTIDE SEQUENCE [LARGE SCALE GENOMIC DNA]</scope>
    <source>
        <strain evidence="2 3">W260</strain>
    </source>
</reference>
<sequence length="273" mass="30726">MAKLYSFASWNVEHFSGEPGRVARVVDLLKEVNPDVFALYEVKSGSVFGALMDGMPTHSFSITENTTNPLATETLVGVRRSIQHFVTQREEFKAKMPSLRPGALATLRKNGVDTCFLFLHVKSFDYPLAWGLRDDMFKHAASLKRTLDKLSGDGENGRLLVLGDLNTMGLSAAYNDVSDIDGAQELAFLEKRFRAVDMRLLSKTHPDSWWNGRDNWAPSSLDHVFASEELSFKTFDGADIRVHGWPEKNTLTQKRAWIDNFSDHALLYGEIHT</sequence>
<evidence type="ECO:0000313" key="3">
    <source>
        <dbReference type="Proteomes" id="UP000325372"/>
    </source>
</evidence>
<keyword evidence="2" id="KW-0378">Hydrolase</keyword>
<dbReference type="RefSeq" id="WP_150863780.1">
    <property type="nucleotide sequence ID" value="NZ_VYXP01000004.1"/>
</dbReference>
<feature type="domain" description="Endonuclease/exonuclease/phosphatase" evidence="1">
    <location>
        <begin position="8"/>
        <end position="264"/>
    </location>
</feature>
<dbReference type="Proteomes" id="UP000325372">
    <property type="component" value="Unassembled WGS sequence"/>
</dbReference>
<dbReference type="Gene3D" id="3.60.10.10">
    <property type="entry name" value="Endonuclease/exonuclease/phosphatase"/>
    <property type="match status" value="1"/>
</dbReference>
<dbReference type="GO" id="GO:0004527">
    <property type="term" value="F:exonuclease activity"/>
    <property type="evidence" value="ECO:0007669"/>
    <property type="project" value="UniProtKB-KW"/>
</dbReference>
<keyword evidence="3" id="KW-1185">Reference proteome</keyword>
<gene>
    <name evidence="2" type="ORF">F3N42_07410</name>
</gene>
<evidence type="ECO:0000259" key="1">
    <source>
        <dbReference type="Pfam" id="PF03372"/>
    </source>
</evidence>
<keyword evidence="2" id="KW-0255">Endonuclease</keyword>
<keyword evidence="2" id="KW-0540">Nuclease</keyword>
<organism evidence="2 3">
    <name type="scientific">Marinihelvus fidelis</name>
    <dbReference type="NCBI Taxonomy" id="2613842"/>
    <lineage>
        <taxon>Bacteria</taxon>
        <taxon>Pseudomonadati</taxon>
        <taxon>Pseudomonadota</taxon>
        <taxon>Gammaproteobacteria</taxon>
        <taxon>Chromatiales</taxon>
        <taxon>Wenzhouxiangellaceae</taxon>
        <taxon>Marinihelvus</taxon>
    </lineage>
</organism>
<dbReference type="Pfam" id="PF03372">
    <property type="entry name" value="Exo_endo_phos"/>
    <property type="match status" value="1"/>
</dbReference>
<dbReference type="InterPro" id="IPR005135">
    <property type="entry name" value="Endo/exonuclease/phosphatase"/>
</dbReference>
<dbReference type="GO" id="GO:0004519">
    <property type="term" value="F:endonuclease activity"/>
    <property type="evidence" value="ECO:0007669"/>
    <property type="project" value="UniProtKB-KW"/>
</dbReference>
<evidence type="ECO:0000313" key="2">
    <source>
        <dbReference type="EMBL" id="KAA9131990.1"/>
    </source>
</evidence>